<dbReference type="RefSeq" id="XP_798783.3">
    <property type="nucleotide sequence ID" value="XM_793690.5"/>
</dbReference>
<dbReference type="InParanoid" id="A0A7M7RFM6"/>
<dbReference type="EnsemblMetazoa" id="XM_793690">
    <property type="protein sequence ID" value="XP_798783"/>
    <property type="gene ID" value="LOC594242"/>
</dbReference>
<evidence type="ECO:0000259" key="5">
    <source>
        <dbReference type="PROSITE" id="PS51746"/>
    </source>
</evidence>
<dbReference type="PROSITE" id="PS01032">
    <property type="entry name" value="PPM_1"/>
    <property type="match status" value="1"/>
</dbReference>
<dbReference type="FunCoup" id="A0A7M7RFM6">
    <property type="interactions" value="872"/>
</dbReference>
<dbReference type="SUPFAM" id="SSF81606">
    <property type="entry name" value="PP2C-like"/>
    <property type="match status" value="1"/>
</dbReference>
<dbReference type="OrthoDB" id="10264738at2759"/>
<evidence type="ECO:0000256" key="4">
    <source>
        <dbReference type="RuleBase" id="RU003465"/>
    </source>
</evidence>
<dbReference type="KEGG" id="spu:594242"/>
<organism evidence="6 7">
    <name type="scientific">Strongylocentrotus purpuratus</name>
    <name type="common">Purple sea urchin</name>
    <dbReference type="NCBI Taxonomy" id="7668"/>
    <lineage>
        <taxon>Eukaryota</taxon>
        <taxon>Metazoa</taxon>
        <taxon>Echinodermata</taxon>
        <taxon>Eleutherozoa</taxon>
        <taxon>Echinozoa</taxon>
        <taxon>Echinoidea</taxon>
        <taxon>Euechinoidea</taxon>
        <taxon>Echinacea</taxon>
        <taxon>Camarodonta</taxon>
        <taxon>Echinidea</taxon>
        <taxon>Strongylocentrotidae</taxon>
        <taxon>Strongylocentrotus</taxon>
    </lineage>
</organism>
<dbReference type="Gene3D" id="3.60.40.10">
    <property type="entry name" value="PPM-type phosphatase domain"/>
    <property type="match status" value="1"/>
</dbReference>
<evidence type="ECO:0000256" key="2">
    <source>
        <dbReference type="ARBA" id="ARBA00022801"/>
    </source>
</evidence>
<dbReference type="GO" id="GO:0004741">
    <property type="term" value="F:[pyruvate dehydrogenase (acetyl-transferring)]-phosphatase activity"/>
    <property type="evidence" value="ECO:0000318"/>
    <property type="project" value="GO_Central"/>
</dbReference>
<dbReference type="Pfam" id="PF00481">
    <property type="entry name" value="PP2C"/>
    <property type="match status" value="2"/>
</dbReference>
<dbReference type="PANTHER" id="PTHR13832">
    <property type="entry name" value="PROTEIN PHOSPHATASE 2C"/>
    <property type="match status" value="1"/>
</dbReference>
<sequence length="491" mass="55308">MNRFRQAVNNVMANVATIQQSGLHRDKAIEGDPQKEEKYEYSRAEFLQLSYEEVAIATDIIIRPIMVPRDLSKIPWYSGYAEVVNAGKSKLNEDQAASRHMFINNKHREKTLDTSPGNGLPIKDFDQIPLTYFAIFDGHAGPGVSLMSSRVLHTRVLAKFESVYDLLANSSLEQRQFTRSGDQRPNKWPFNEKEVSVESLVVGALESAFVEMDEQVRKEKLDYHVPGGCTVLVAIFLLGKLYVANAGDSRAIISREDKVIPMSTDFTPLSERQRLQMVASTNPQLLGSEFCPLEFQKRVQRKDLGKTLMYRDQNMTGWAFKEVTEEDVKFPLVYGEGKKARVLATIGVTRGFGDHELKVHGTDVYIKPFLSPVPEVKVYNLFDRDNSEDDVLIMASDGLWDVLSNDRVAEVVREVLNSFPPNDYKKYASAAQELIMAARGVLRINGWRTLKENKSGSGDDITVFVIPLNKHTSMDRQSSMTESHDASPISS</sequence>
<evidence type="ECO:0000313" key="7">
    <source>
        <dbReference type="Proteomes" id="UP000007110"/>
    </source>
</evidence>
<dbReference type="GeneID" id="594242"/>
<keyword evidence="3 4" id="KW-0904">Protein phosphatase</keyword>
<dbReference type="GO" id="GO:0046872">
    <property type="term" value="F:metal ion binding"/>
    <property type="evidence" value="ECO:0007669"/>
    <property type="project" value="UniProtKB-KW"/>
</dbReference>
<evidence type="ECO:0000256" key="1">
    <source>
        <dbReference type="ARBA" id="ARBA00022723"/>
    </source>
</evidence>
<keyword evidence="2 4" id="KW-0378">Hydrolase</keyword>
<evidence type="ECO:0000313" key="6">
    <source>
        <dbReference type="EnsemblMetazoa" id="XP_798783"/>
    </source>
</evidence>
<evidence type="ECO:0000256" key="3">
    <source>
        <dbReference type="ARBA" id="ARBA00022912"/>
    </source>
</evidence>
<dbReference type="InterPro" id="IPR001932">
    <property type="entry name" value="PPM-type_phosphatase-like_dom"/>
</dbReference>
<dbReference type="CDD" id="cd00143">
    <property type="entry name" value="PP2Cc"/>
    <property type="match status" value="1"/>
</dbReference>
<keyword evidence="7" id="KW-1185">Reference proteome</keyword>
<dbReference type="GO" id="GO:0005739">
    <property type="term" value="C:mitochondrion"/>
    <property type="evidence" value="ECO:0000318"/>
    <property type="project" value="GO_Central"/>
</dbReference>
<reference evidence="6" key="2">
    <citation type="submission" date="2021-01" db="UniProtKB">
        <authorList>
            <consortium name="EnsemblMetazoa"/>
        </authorList>
    </citation>
    <scope>IDENTIFICATION</scope>
</reference>
<dbReference type="InterPro" id="IPR000222">
    <property type="entry name" value="PP2C_BS"/>
</dbReference>
<reference evidence="7" key="1">
    <citation type="submission" date="2015-02" db="EMBL/GenBank/DDBJ databases">
        <title>Genome sequencing for Strongylocentrotus purpuratus.</title>
        <authorList>
            <person name="Murali S."/>
            <person name="Liu Y."/>
            <person name="Vee V."/>
            <person name="English A."/>
            <person name="Wang M."/>
            <person name="Skinner E."/>
            <person name="Han Y."/>
            <person name="Muzny D.M."/>
            <person name="Worley K.C."/>
            <person name="Gibbs R.A."/>
        </authorList>
    </citation>
    <scope>NUCLEOTIDE SEQUENCE</scope>
</reference>
<dbReference type="InterPro" id="IPR036457">
    <property type="entry name" value="PPM-type-like_dom_sf"/>
</dbReference>
<comment type="similarity">
    <text evidence="4">Belongs to the PP2C family.</text>
</comment>
<accession>A0A7M7RFM6</accession>
<dbReference type="OMA" id="VMAGGSN"/>
<feature type="domain" description="PPM-type phosphatase" evidence="5">
    <location>
        <begin position="77"/>
        <end position="468"/>
    </location>
</feature>
<dbReference type="Proteomes" id="UP000007110">
    <property type="component" value="Unassembled WGS sequence"/>
</dbReference>
<keyword evidence="1" id="KW-0479">Metal-binding</keyword>
<dbReference type="PANTHER" id="PTHR13832:SF354">
    <property type="entry name" value="GM14138P"/>
    <property type="match status" value="1"/>
</dbReference>
<proteinExistence type="inferred from homology"/>
<dbReference type="InterPro" id="IPR015655">
    <property type="entry name" value="PP2C"/>
</dbReference>
<name>A0A7M7RFM6_STRPU</name>
<dbReference type="PROSITE" id="PS51746">
    <property type="entry name" value="PPM_2"/>
    <property type="match status" value="1"/>
</dbReference>
<dbReference type="SMART" id="SM00332">
    <property type="entry name" value="PP2Cc"/>
    <property type="match status" value="1"/>
</dbReference>
<protein>
    <recommendedName>
        <fullName evidence="5">PPM-type phosphatase domain-containing protein</fullName>
    </recommendedName>
</protein>
<dbReference type="AlphaFoldDB" id="A0A7M7RFM6"/>